<feature type="region of interest" description="Disordered" evidence="6">
    <location>
        <begin position="84"/>
        <end position="116"/>
    </location>
</feature>
<dbReference type="Pfam" id="PF10012">
    <property type="entry name" value="DUF2255"/>
    <property type="match status" value="1"/>
</dbReference>
<gene>
    <name evidence="8" type="ORF">ACFPZN_03720</name>
</gene>
<feature type="transmembrane region" description="Helical" evidence="7">
    <location>
        <begin position="20"/>
        <end position="42"/>
    </location>
</feature>
<feature type="transmembrane region" description="Helical" evidence="7">
    <location>
        <begin position="62"/>
        <end position="79"/>
    </location>
</feature>
<dbReference type="SUPFAM" id="SSF103473">
    <property type="entry name" value="MFS general substrate transporter"/>
    <property type="match status" value="1"/>
</dbReference>
<evidence type="ECO:0000256" key="2">
    <source>
        <dbReference type="ARBA" id="ARBA00022448"/>
    </source>
</evidence>
<evidence type="ECO:0000313" key="8">
    <source>
        <dbReference type="EMBL" id="MFC5744719.1"/>
    </source>
</evidence>
<reference evidence="9" key="1">
    <citation type="journal article" date="2019" name="Int. J. Syst. Evol. Microbiol.">
        <title>The Global Catalogue of Microorganisms (GCM) 10K type strain sequencing project: providing services to taxonomists for standard genome sequencing and annotation.</title>
        <authorList>
            <consortium name="The Broad Institute Genomics Platform"/>
            <consortium name="The Broad Institute Genome Sequencing Center for Infectious Disease"/>
            <person name="Wu L."/>
            <person name="Ma J."/>
        </authorList>
    </citation>
    <scope>NUCLEOTIDE SEQUENCE [LARGE SCALE GENOMIC DNA]</scope>
    <source>
        <strain evidence="9">KCTC 42087</strain>
    </source>
</reference>
<keyword evidence="9" id="KW-1185">Reference proteome</keyword>
<dbReference type="Gene3D" id="1.20.1720.10">
    <property type="entry name" value="Multidrug resistance protein D"/>
    <property type="match status" value="1"/>
</dbReference>
<proteinExistence type="predicted"/>
<comment type="caution">
    <text evidence="8">The sequence shown here is derived from an EMBL/GenBank/DDBJ whole genome shotgun (WGS) entry which is preliminary data.</text>
</comment>
<evidence type="ECO:0000313" key="9">
    <source>
        <dbReference type="Proteomes" id="UP001596074"/>
    </source>
</evidence>
<evidence type="ECO:0000256" key="4">
    <source>
        <dbReference type="ARBA" id="ARBA00022989"/>
    </source>
</evidence>
<comment type="subcellular location">
    <subcellularLocation>
        <location evidence="1">Membrane</location>
        <topology evidence="1">Multi-pass membrane protein</topology>
    </subcellularLocation>
</comment>
<sequence>MDRPATSGCGGLERSGSRAAPAAAVLGFFVITLDAVIVNVALPSITRDLGGGITGLQWVVDGYTLLFAALLLWAGSLSGRRSSTLERHREGEHHDQLDQRRPEPDRAVTPRRRDGTHRAPTTIWVVRDGDDLFVRSWRGSRGAWFTDARFTHGGHVPAGGVSRDVTFTEEDDPAVYDRVDNAYRTKYGRHSGYVEPMVADTARTTILRLLRR</sequence>
<dbReference type="InterPro" id="IPR016888">
    <property type="entry name" value="UCP028498"/>
</dbReference>
<accession>A0ABW0ZSR5</accession>
<keyword evidence="2" id="KW-0813">Transport</keyword>
<keyword evidence="5 7" id="KW-0472">Membrane</keyword>
<dbReference type="Proteomes" id="UP001596074">
    <property type="component" value="Unassembled WGS sequence"/>
</dbReference>
<evidence type="ECO:0000256" key="6">
    <source>
        <dbReference type="SAM" id="MobiDB-lite"/>
    </source>
</evidence>
<keyword evidence="4 7" id="KW-1133">Transmembrane helix</keyword>
<dbReference type="InterPro" id="IPR036259">
    <property type="entry name" value="MFS_trans_sf"/>
</dbReference>
<protein>
    <submittedName>
        <fullName evidence="8">DUF2255 family protein</fullName>
    </submittedName>
</protein>
<evidence type="ECO:0000256" key="5">
    <source>
        <dbReference type="ARBA" id="ARBA00023136"/>
    </source>
</evidence>
<evidence type="ECO:0000256" key="3">
    <source>
        <dbReference type="ARBA" id="ARBA00022692"/>
    </source>
</evidence>
<evidence type="ECO:0000256" key="7">
    <source>
        <dbReference type="SAM" id="Phobius"/>
    </source>
</evidence>
<name>A0ABW0ZSR5_9ACTN</name>
<organism evidence="8 9">
    <name type="scientific">Actinomadura rugatobispora</name>
    <dbReference type="NCBI Taxonomy" id="1994"/>
    <lineage>
        <taxon>Bacteria</taxon>
        <taxon>Bacillati</taxon>
        <taxon>Actinomycetota</taxon>
        <taxon>Actinomycetes</taxon>
        <taxon>Streptosporangiales</taxon>
        <taxon>Thermomonosporaceae</taxon>
        <taxon>Actinomadura</taxon>
    </lineage>
</organism>
<dbReference type="EMBL" id="JBHSON010000004">
    <property type="protein sequence ID" value="MFC5744719.1"/>
    <property type="molecule type" value="Genomic_DNA"/>
</dbReference>
<dbReference type="PANTHER" id="PTHR42718">
    <property type="entry name" value="MAJOR FACILITATOR SUPERFAMILY MULTIDRUG TRANSPORTER MFSC"/>
    <property type="match status" value="1"/>
</dbReference>
<dbReference type="RefSeq" id="WP_378280131.1">
    <property type="nucleotide sequence ID" value="NZ_JBHSON010000004.1"/>
</dbReference>
<keyword evidence="3 7" id="KW-0812">Transmembrane</keyword>
<evidence type="ECO:0000256" key="1">
    <source>
        <dbReference type="ARBA" id="ARBA00004141"/>
    </source>
</evidence>
<dbReference type="PANTHER" id="PTHR42718:SF9">
    <property type="entry name" value="MAJOR FACILITATOR SUPERFAMILY MULTIDRUG TRANSPORTER MFSC"/>
    <property type="match status" value="1"/>
</dbReference>